<feature type="domain" description="N-acetyltransferase" evidence="3">
    <location>
        <begin position="1"/>
        <end position="157"/>
    </location>
</feature>
<dbReference type="InterPro" id="IPR050832">
    <property type="entry name" value="Bact_Acetyltransf"/>
</dbReference>
<dbReference type="InterPro" id="IPR016181">
    <property type="entry name" value="Acyl_CoA_acyltransferase"/>
</dbReference>
<dbReference type="RefSeq" id="WP_394841146.1">
    <property type="nucleotide sequence ID" value="NZ_CP089982.1"/>
</dbReference>
<reference evidence="4 5" key="1">
    <citation type="submission" date="2021-12" db="EMBL/GenBank/DDBJ databases">
        <title>Discovery of the Pendulisporaceae a myxobacterial family with distinct sporulation behavior and unique specialized metabolism.</title>
        <authorList>
            <person name="Garcia R."/>
            <person name="Popoff A."/>
            <person name="Bader C.D."/>
            <person name="Loehr J."/>
            <person name="Walesch S."/>
            <person name="Walt C."/>
            <person name="Boldt J."/>
            <person name="Bunk B."/>
            <person name="Haeckl F.J.F.P.J."/>
            <person name="Gunesch A.P."/>
            <person name="Birkelbach J."/>
            <person name="Nuebel U."/>
            <person name="Pietschmann T."/>
            <person name="Bach T."/>
            <person name="Mueller R."/>
        </authorList>
    </citation>
    <scope>NUCLEOTIDE SEQUENCE [LARGE SCALE GENOMIC DNA]</scope>
    <source>
        <strain evidence="4 5">MSr12523</strain>
    </source>
</reference>
<accession>A0ABZ2K033</accession>
<organism evidence="4 5">
    <name type="scientific">Pendulispora brunnea</name>
    <dbReference type="NCBI Taxonomy" id="2905690"/>
    <lineage>
        <taxon>Bacteria</taxon>
        <taxon>Pseudomonadati</taxon>
        <taxon>Myxococcota</taxon>
        <taxon>Myxococcia</taxon>
        <taxon>Myxococcales</taxon>
        <taxon>Sorangiineae</taxon>
        <taxon>Pendulisporaceae</taxon>
        <taxon>Pendulispora</taxon>
    </lineage>
</organism>
<evidence type="ECO:0000256" key="1">
    <source>
        <dbReference type="ARBA" id="ARBA00022679"/>
    </source>
</evidence>
<dbReference type="Gene3D" id="3.40.630.30">
    <property type="match status" value="1"/>
</dbReference>
<dbReference type="PANTHER" id="PTHR43877">
    <property type="entry name" value="AMINOALKYLPHOSPHONATE N-ACETYLTRANSFERASE-RELATED-RELATED"/>
    <property type="match status" value="1"/>
</dbReference>
<keyword evidence="1" id="KW-0808">Transferase</keyword>
<gene>
    <name evidence="4" type="ORF">LZC95_29260</name>
</gene>
<dbReference type="Pfam" id="PF00583">
    <property type="entry name" value="Acetyltransf_1"/>
    <property type="match status" value="1"/>
</dbReference>
<dbReference type="PANTHER" id="PTHR43877:SF1">
    <property type="entry name" value="ACETYLTRANSFERASE"/>
    <property type="match status" value="1"/>
</dbReference>
<dbReference type="SUPFAM" id="SSF55729">
    <property type="entry name" value="Acyl-CoA N-acyltransferases (Nat)"/>
    <property type="match status" value="1"/>
</dbReference>
<name>A0ABZ2K033_9BACT</name>
<sequence>MEIHRLTADEGPRLRAVRLRALRDAPDAFGTTFEEANAWRAETWTSQLEKLATFVAARDGMDIGLARGAPHDDVEDAAILLSMWVAPEARGQGVGDALVGAVAAWARAQGFRQLLLDVADTNARAIAFYARLGFFPTGAVSTLPPPREHILEHQRALDLSRRGTR</sequence>
<evidence type="ECO:0000259" key="3">
    <source>
        <dbReference type="PROSITE" id="PS51186"/>
    </source>
</evidence>
<dbReference type="CDD" id="cd04301">
    <property type="entry name" value="NAT_SF"/>
    <property type="match status" value="1"/>
</dbReference>
<dbReference type="InterPro" id="IPR000182">
    <property type="entry name" value="GNAT_dom"/>
</dbReference>
<dbReference type="EMBL" id="CP089982">
    <property type="protein sequence ID" value="WXA90532.1"/>
    <property type="molecule type" value="Genomic_DNA"/>
</dbReference>
<evidence type="ECO:0000256" key="2">
    <source>
        <dbReference type="ARBA" id="ARBA00023315"/>
    </source>
</evidence>
<dbReference type="PROSITE" id="PS51186">
    <property type="entry name" value="GNAT"/>
    <property type="match status" value="1"/>
</dbReference>
<evidence type="ECO:0000313" key="4">
    <source>
        <dbReference type="EMBL" id="WXA90532.1"/>
    </source>
</evidence>
<protein>
    <submittedName>
        <fullName evidence="4">GNAT family N-acetyltransferase</fullName>
    </submittedName>
</protein>
<proteinExistence type="predicted"/>
<dbReference type="Proteomes" id="UP001379533">
    <property type="component" value="Chromosome"/>
</dbReference>
<evidence type="ECO:0000313" key="5">
    <source>
        <dbReference type="Proteomes" id="UP001379533"/>
    </source>
</evidence>
<keyword evidence="2" id="KW-0012">Acyltransferase</keyword>
<keyword evidence="5" id="KW-1185">Reference proteome</keyword>